<dbReference type="SUPFAM" id="SSF51197">
    <property type="entry name" value="Clavaminate synthase-like"/>
    <property type="match status" value="1"/>
</dbReference>
<feature type="binding site" evidence="5">
    <location>
        <begin position="206"/>
        <end position="212"/>
    </location>
    <ligand>
        <name>2-oxoglutarate</name>
        <dbReference type="ChEBI" id="CHEBI:16810"/>
    </ligand>
</feature>
<feature type="binding site" evidence="6">
    <location>
        <position position="132"/>
    </location>
    <ligand>
        <name>Fe cation</name>
        <dbReference type="ChEBI" id="CHEBI:24875"/>
        <note>catalytic</note>
    </ligand>
</feature>
<evidence type="ECO:0000256" key="4">
    <source>
        <dbReference type="ARBA" id="ARBA00023004"/>
    </source>
</evidence>
<dbReference type="GO" id="GO:0035513">
    <property type="term" value="P:oxidative RNA demethylation"/>
    <property type="evidence" value="ECO:0007669"/>
    <property type="project" value="TreeGrafter"/>
</dbReference>
<evidence type="ECO:0000256" key="5">
    <source>
        <dbReference type="PIRSR" id="PIRSR604574-1"/>
    </source>
</evidence>
<feature type="domain" description="Fe2OG dioxygenase" evidence="7">
    <location>
        <begin position="114"/>
        <end position="215"/>
    </location>
</feature>
<dbReference type="Gene3D" id="2.60.120.590">
    <property type="entry name" value="Alpha-ketoglutarate-dependent dioxygenase AlkB-like"/>
    <property type="match status" value="1"/>
</dbReference>
<feature type="binding site" evidence="5">
    <location>
        <position position="63"/>
    </location>
    <ligand>
        <name>substrate</name>
    </ligand>
</feature>
<dbReference type="KEGG" id="mon:G8E03_03065"/>
<feature type="binding site" evidence="5">
    <location>
        <position position="162"/>
    </location>
    <ligand>
        <name>substrate</name>
    </ligand>
</feature>
<dbReference type="GO" id="GO:0005737">
    <property type="term" value="C:cytoplasm"/>
    <property type="evidence" value="ECO:0007669"/>
    <property type="project" value="TreeGrafter"/>
</dbReference>
<keyword evidence="4 6" id="KW-0408">Iron</keyword>
<dbReference type="EMBL" id="CP049811">
    <property type="protein sequence ID" value="QIK39834.1"/>
    <property type="molecule type" value="Genomic_DNA"/>
</dbReference>
<feature type="binding site" evidence="6">
    <location>
        <position position="188"/>
    </location>
    <ligand>
        <name>Fe cation</name>
        <dbReference type="ChEBI" id="CHEBI:24875"/>
        <note>catalytic</note>
    </ligand>
</feature>
<feature type="binding site" evidence="5">
    <location>
        <position position="136"/>
    </location>
    <ligand>
        <name>substrate</name>
    </ligand>
</feature>
<dbReference type="PROSITE" id="PS51471">
    <property type="entry name" value="FE2OG_OXY"/>
    <property type="match status" value="1"/>
</dbReference>
<dbReference type="GO" id="GO:0035515">
    <property type="term" value="F:oxidative RNA demethylase activity"/>
    <property type="evidence" value="ECO:0007669"/>
    <property type="project" value="TreeGrafter"/>
</dbReference>
<keyword evidence="9" id="KW-1185">Reference proteome</keyword>
<dbReference type="GO" id="GO:0008198">
    <property type="term" value="F:ferrous iron binding"/>
    <property type="evidence" value="ECO:0007669"/>
    <property type="project" value="TreeGrafter"/>
</dbReference>
<dbReference type="RefSeq" id="WP_166188556.1">
    <property type="nucleotide sequence ID" value="NZ_CP049811.1"/>
</dbReference>
<proteinExistence type="predicted"/>
<dbReference type="InterPro" id="IPR037151">
    <property type="entry name" value="AlkB-like_sf"/>
</dbReference>
<keyword evidence="2 8" id="KW-0223">Dioxygenase</keyword>
<gene>
    <name evidence="8" type="ORF">G8E03_03065</name>
</gene>
<dbReference type="Pfam" id="PF13532">
    <property type="entry name" value="2OG-FeII_Oxy_2"/>
    <property type="match status" value="1"/>
</dbReference>
<comment type="cofactor">
    <cofactor evidence="6">
        <name>Fe(2+)</name>
        <dbReference type="ChEBI" id="CHEBI:29033"/>
    </cofactor>
    <text evidence="6">Binds 1 Fe(2+) ion per subunit.</text>
</comment>
<evidence type="ECO:0000256" key="1">
    <source>
        <dbReference type="ARBA" id="ARBA00022723"/>
    </source>
</evidence>
<dbReference type="InterPro" id="IPR004574">
    <property type="entry name" value="Alkb"/>
</dbReference>
<dbReference type="InterPro" id="IPR027450">
    <property type="entry name" value="AlkB-like"/>
</dbReference>
<organism evidence="8 9">
    <name type="scientific">Pontivivens nitratireducens</name>
    <dbReference type="NCBI Taxonomy" id="2758038"/>
    <lineage>
        <taxon>Bacteria</taxon>
        <taxon>Pseudomonadati</taxon>
        <taxon>Pseudomonadota</taxon>
        <taxon>Alphaproteobacteria</taxon>
        <taxon>Rhodobacterales</taxon>
        <taxon>Paracoccaceae</taxon>
        <taxon>Pontivivens</taxon>
    </lineage>
</organism>
<keyword evidence="3" id="KW-0560">Oxidoreductase</keyword>
<keyword evidence="1 6" id="KW-0479">Metal-binding</keyword>
<accession>A0A6G7VIK5</accession>
<evidence type="ECO:0000256" key="2">
    <source>
        <dbReference type="ARBA" id="ARBA00022964"/>
    </source>
</evidence>
<evidence type="ECO:0000256" key="3">
    <source>
        <dbReference type="ARBA" id="ARBA00023002"/>
    </source>
</evidence>
<evidence type="ECO:0000313" key="9">
    <source>
        <dbReference type="Proteomes" id="UP000500791"/>
    </source>
</evidence>
<dbReference type="PANTHER" id="PTHR16557:SF2">
    <property type="entry name" value="NUCLEIC ACID DIOXYGENASE ALKBH1"/>
    <property type="match status" value="1"/>
</dbReference>
<sequence length="217" mass="23906">MDRPAKLTVQGFDIYKNALSRPQQEDLRDAVRDIIRAAPLIRPVTPSGKAMSVRMSAAGRLGWITDRAGYRYSATYPGVRGREQADGQAGEQEWPPIPEQILDIWHHMTGIARTPDCCLVNYYDTSARMGMHQDRDEGDFDWPVLSISLGDTATFRMGGVKRGDPTSSVRLESGDIVVMGGAARLAYHGVDRILPGTSTLLRDGGRINLTLRVVDHG</sequence>
<reference evidence="8 9" key="1">
    <citation type="submission" date="2020-03" db="EMBL/GenBank/DDBJ databases">
        <title>Complete genome sequence of Monaibacterium sp. ALG8 with diverse plasmids.</title>
        <authorList>
            <person name="Sun C."/>
        </authorList>
    </citation>
    <scope>NUCLEOTIDE SEQUENCE [LARGE SCALE GENOMIC DNA]</scope>
    <source>
        <strain evidence="8 9">ALG8</strain>
    </source>
</reference>
<dbReference type="AlphaFoldDB" id="A0A6G7VIK5"/>
<evidence type="ECO:0000259" key="7">
    <source>
        <dbReference type="PROSITE" id="PS51471"/>
    </source>
</evidence>
<dbReference type="Proteomes" id="UP000500791">
    <property type="component" value="Chromosome"/>
</dbReference>
<evidence type="ECO:0000313" key="8">
    <source>
        <dbReference type="EMBL" id="QIK39834.1"/>
    </source>
</evidence>
<feature type="binding site" evidence="6">
    <location>
        <position position="134"/>
    </location>
    <ligand>
        <name>Fe cation</name>
        <dbReference type="ChEBI" id="CHEBI:24875"/>
        <note>catalytic</note>
    </ligand>
</feature>
<evidence type="ECO:0000256" key="6">
    <source>
        <dbReference type="PIRSR" id="PIRSR604574-2"/>
    </source>
</evidence>
<feature type="binding site" evidence="5">
    <location>
        <begin position="70"/>
        <end position="72"/>
    </location>
    <ligand>
        <name>substrate</name>
    </ligand>
</feature>
<dbReference type="InterPro" id="IPR005123">
    <property type="entry name" value="Oxoglu/Fe-dep_dioxygenase_dom"/>
</dbReference>
<feature type="binding site" evidence="5">
    <location>
        <begin position="121"/>
        <end position="123"/>
    </location>
    <ligand>
        <name>2-oxoglutarate</name>
        <dbReference type="ChEBI" id="CHEBI:16810"/>
    </ligand>
</feature>
<name>A0A6G7VIK5_9RHOB</name>
<dbReference type="PANTHER" id="PTHR16557">
    <property type="entry name" value="ALKYLATED DNA REPAIR PROTEIN ALKB-RELATED"/>
    <property type="match status" value="1"/>
</dbReference>
<dbReference type="GO" id="GO:0035516">
    <property type="term" value="F:broad specificity oxidative DNA demethylase activity"/>
    <property type="evidence" value="ECO:0007669"/>
    <property type="project" value="TreeGrafter"/>
</dbReference>
<protein>
    <submittedName>
        <fullName evidence="8">Alpha-ketoglutarate-dependent dioxygenase AlkB</fullName>
    </submittedName>
</protein>